<name>A0A562U2H5_9SPHI</name>
<keyword evidence="3" id="KW-1185">Reference proteome</keyword>
<evidence type="ECO:0000256" key="1">
    <source>
        <dbReference type="SAM" id="Phobius"/>
    </source>
</evidence>
<comment type="caution">
    <text evidence="2">The sequence shown here is derived from an EMBL/GenBank/DDBJ whole genome shotgun (WGS) entry which is preliminary data.</text>
</comment>
<sequence length="135" mass="15452">MSQTPKAWAMLHTKCPRCRRGDMFSGGIYNFGSNKILDRCPHCNLHFEIEPGYFYAAMYVSYALNVGEAIGLTLLTFLLTHNADSPWLYTGVILIGCVLLSPINFRYSRVLLLYWLSPKIHYQPHLDTDDSTPYL</sequence>
<protein>
    <recommendedName>
        <fullName evidence="4">DUF983 domain-containing protein</fullName>
    </recommendedName>
</protein>
<keyword evidence="1" id="KW-0812">Transmembrane</keyword>
<proteinExistence type="predicted"/>
<dbReference type="Proteomes" id="UP000317010">
    <property type="component" value="Unassembled WGS sequence"/>
</dbReference>
<evidence type="ECO:0000313" key="2">
    <source>
        <dbReference type="EMBL" id="TWJ00072.1"/>
    </source>
</evidence>
<organism evidence="2 3">
    <name type="scientific">Mucilaginibacter frigoritolerans</name>
    <dbReference type="NCBI Taxonomy" id="652788"/>
    <lineage>
        <taxon>Bacteria</taxon>
        <taxon>Pseudomonadati</taxon>
        <taxon>Bacteroidota</taxon>
        <taxon>Sphingobacteriia</taxon>
        <taxon>Sphingobacteriales</taxon>
        <taxon>Sphingobacteriaceae</taxon>
        <taxon>Mucilaginibacter</taxon>
    </lineage>
</organism>
<feature type="transmembrane region" description="Helical" evidence="1">
    <location>
        <begin position="86"/>
        <end position="105"/>
    </location>
</feature>
<keyword evidence="1" id="KW-1133">Transmembrane helix</keyword>
<evidence type="ECO:0000313" key="3">
    <source>
        <dbReference type="Proteomes" id="UP000317010"/>
    </source>
</evidence>
<dbReference type="AlphaFoldDB" id="A0A562U2H5"/>
<dbReference type="EMBL" id="VLLI01000006">
    <property type="protein sequence ID" value="TWJ00072.1"/>
    <property type="molecule type" value="Genomic_DNA"/>
</dbReference>
<dbReference type="RefSeq" id="WP_144912904.1">
    <property type="nucleotide sequence ID" value="NZ_VLLI01000006.1"/>
</dbReference>
<gene>
    <name evidence="2" type="ORF">JN11_02487</name>
</gene>
<evidence type="ECO:0008006" key="4">
    <source>
        <dbReference type="Google" id="ProtNLM"/>
    </source>
</evidence>
<accession>A0A562U2H5</accession>
<reference evidence="2 3" key="1">
    <citation type="submission" date="2019-07" db="EMBL/GenBank/DDBJ databases">
        <title>Genomic Encyclopedia of Archaeal and Bacterial Type Strains, Phase II (KMG-II): from individual species to whole genera.</title>
        <authorList>
            <person name="Goeker M."/>
        </authorList>
    </citation>
    <scope>NUCLEOTIDE SEQUENCE [LARGE SCALE GENOMIC DNA]</scope>
    <source>
        <strain evidence="2 3">ATCC BAA-1854</strain>
    </source>
</reference>
<feature type="transmembrane region" description="Helical" evidence="1">
    <location>
        <begin position="59"/>
        <end position="80"/>
    </location>
</feature>
<dbReference type="OrthoDB" id="9790326at2"/>
<keyword evidence="1" id="KW-0472">Membrane</keyword>